<dbReference type="InterPro" id="IPR006094">
    <property type="entry name" value="Oxid_FAD_bind_N"/>
</dbReference>
<sequence>MATLNALKTALKQQVDNNLPTQPLSDRQYSDGFELFLRDLGWKTYQDFIIPQLSQLITSLLASRTRISVLEIGPGQKSILGNLPKHLRKKITTYTAFEPLYAEELNGWLHNSEKPDQVPFPSSDAMSVRPHPFSLSSAMEENYHVILFCHSLYGMSEKNKIIRNAIEMLVEGSDDTMVIIFHRDGCLRLDNLVAHRSATFPEGVIRIKDVDHVLDKFTSFMAGFSMADKDAHDAVQLEWRRVCRDLAGRDKDRLDQLVFDTPEIMMAFTRHATKLPELTAKVPLAPENYKVKNREAQSHNPAAVVKPTDIEQVQECVLWALKHGVGLTIAGGGHSGHCRWPYVVSVDMGTFNQVHIANAPEGYGCDSLVVAEAGCTTGDIIQKTNAAGLTVPLGARPSVGAGLWLQGGIGHLARLYGLACDAIVGAVVVSVVSGRVLCIGHVPDQHQLPGAIRPEDEASFLWALRGAGTNFGIVISVTFKTYPAPSFIVHDWNIFLKDESHAQDVLSSLDSLVASQLPQHSSADAYLYFDDDQLQLGVTLFRFSIVEHGLNVIPPGPSNISAILGPMKSSKFVDAVGLFDTEMYVSGMHGGHGGGKTSSFKRCVFLKDIGTTRIIDILTAALRDRPSPLCYFHMIQGGRAVNDFLPDENAFGCRDWDYACVVTGVWPRDQDDTPTAQAAVRWVYQIIEKLLPMAQGVYGADLGPDPRDRMMATKAFGPNRRRLIKLKQSLDPHHVLAYACPLSQALLPQKLIVLVTGEHGAGKDYCADLWASELKAHGYSSLSISISEVTKREYAKATGVDPDRLVQDHAYKEQHQEKLDAFYQDQLKERPGLAEEHFRQVFNNSDVDVLFITGMREEAPAATLLHQLPDSRLLEVRVKVSEATQNLRRWGHGQTNPVNPERVKQSKPKFTNLDYKPSLIFDNEEGGDEAAREFAKGRILPFMSEKLQRLAAMVPSVQDFPEWGIEFRHVLNIPQLAGGMTLCTDLMRSLFSGKWSEIDTLVSCDAGGHVFASALMMLVGLPLVIIRKPNKLPPPVISVKKPKSHISSHTVNGSSNDGFEMDANIVRKGSSVVVIDDVLATGETMMAMLKLLVKAGIEVEDIHVMVVAEFPVHLGRKKLWENGFGRVVVRSLLVFDGE</sequence>
<dbReference type="Gene3D" id="3.40.50.2020">
    <property type="match status" value="1"/>
</dbReference>
<dbReference type="EMBL" id="JAADJG010000250">
    <property type="protein sequence ID" value="KAF4450411.1"/>
    <property type="molecule type" value="Genomic_DNA"/>
</dbReference>
<dbReference type="Proteomes" id="UP000605986">
    <property type="component" value="Unassembled WGS sequence"/>
</dbReference>
<dbReference type="PROSITE" id="PS51387">
    <property type="entry name" value="FAD_PCMH"/>
    <property type="match status" value="1"/>
</dbReference>
<gene>
    <name evidence="6" type="ORF">F53441_6410</name>
</gene>
<dbReference type="InterPro" id="IPR005919">
    <property type="entry name" value="Pmev_kin_anim"/>
</dbReference>
<dbReference type="SUPFAM" id="SSF56176">
    <property type="entry name" value="FAD-binding/transporter-associated domain-like"/>
    <property type="match status" value="1"/>
</dbReference>
<dbReference type="Pfam" id="PF01565">
    <property type="entry name" value="FAD_binding_4"/>
    <property type="match status" value="1"/>
</dbReference>
<dbReference type="PANTHER" id="PTHR42973">
    <property type="entry name" value="BINDING OXIDOREDUCTASE, PUTATIVE (AFU_ORTHOLOGUE AFUA_1G17690)-RELATED"/>
    <property type="match status" value="1"/>
</dbReference>
<dbReference type="InterPro" id="IPR036318">
    <property type="entry name" value="FAD-bd_PCMH-like_sf"/>
</dbReference>
<dbReference type="Gene3D" id="3.40.462.20">
    <property type="match status" value="1"/>
</dbReference>
<dbReference type="GO" id="GO:0016491">
    <property type="term" value="F:oxidoreductase activity"/>
    <property type="evidence" value="ECO:0007669"/>
    <property type="project" value="UniProtKB-KW"/>
</dbReference>
<keyword evidence="3" id="KW-0274">FAD</keyword>
<dbReference type="Pfam" id="PF00156">
    <property type="entry name" value="Pribosyltran"/>
    <property type="match status" value="1"/>
</dbReference>
<feature type="domain" description="FAD-binding PCMH-type" evidence="5">
    <location>
        <begin position="297"/>
        <end position="484"/>
    </location>
</feature>
<dbReference type="InterPro" id="IPR027417">
    <property type="entry name" value="P-loop_NTPase"/>
</dbReference>
<evidence type="ECO:0000313" key="6">
    <source>
        <dbReference type="EMBL" id="KAF4450411.1"/>
    </source>
</evidence>
<dbReference type="Gene3D" id="3.30.465.10">
    <property type="match status" value="1"/>
</dbReference>
<comment type="caution">
    <text evidence="6">The sequence shown here is derived from an EMBL/GenBank/DDBJ whole genome shotgun (WGS) entry which is preliminary data.</text>
</comment>
<dbReference type="InterPro" id="IPR029063">
    <property type="entry name" value="SAM-dependent_MTases_sf"/>
</dbReference>
<dbReference type="GO" id="GO:0019287">
    <property type="term" value="P:isopentenyl diphosphate biosynthetic process, mevalonate pathway"/>
    <property type="evidence" value="ECO:0007669"/>
    <property type="project" value="UniProtKB-UniPathway"/>
</dbReference>
<dbReference type="CDD" id="cd06223">
    <property type="entry name" value="PRTases_typeI"/>
    <property type="match status" value="1"/>
</dbReference>
<evidence type="ECO:0000259" key="5">
    <source>
        <dbReference type="PROSITE" id="PS51387"/>
    </source>
</evidence>
<evidence type="ECO:0000256" key="2">
    <source>
        <dbReference type="ARBA" id="ARBA00022630"/>
    </source>
</evidence>
<evidence type="ECO:0000256" key="1">
    <source>
        <dbReference type="ARBA" id="ARBA00005466"/>
    </source>
</evidence>
<proteinExistence type="inferred from homology"/>
<dbReference type="Gene3D" id="3.40.50.300">
    <property type="entry name" value="P-loop containing nucleotide triphosphate hydrolases"/>
    <property type="match status" value="1"/>
</dbReference>
<reference evidence="6" key="1">
    <citation type="submission" date="2020-01" db="EMBL/GenBank/DDBJ databases">
        <title>Identification and distribution of gene clusters putatively required for synthesis of sphingolipid metabolism inhibitors in phylogenetically diverse species of the filamentous fungus Fusarium.</title>
        <authorList>
            <person name="Kim H.-S."/>
            <person name="Busman M."/>
            <person name="Brown D.W."/>
            <person name="Divon H."/>
            <person name="Uhlig S."/>
            <person name="Proctor R.H."/>
        </authorList>
    </citation>
    <scope>NUCLEOTIDE SEQUENCE</scope>
    <source>
        <strain evidence="6">NRRL 53441</strain>
    </source>
</reference>
<evidence type="ECO:0000313" key="7">
    <source>
        <dbReference type="Proteomes" id="UP000605986"/>
    </source>
</evidence>
<dbReference type="GO" id="GO:0004631">
    <property type="term" value="F:phosphomevalonate kinase activity"/>
    <property type="evidence" value="ECO:0007669"/>
    <property type="project" value="InterPro"/>
</dbReference>
<dbReference type="AlphaFoldDB" id="A0A8H4KHS9"/>
<organism evidence="6 7">
    <name type="scientific">Fusarium austroafricanum</name>
    <dbReference type="NCBI Taxonomy" id="2364996"/>
    <lineage>
        <taxon>Eukaryota</taxon>
        <taxon>Fungi</taxon>
        <taxon>Dikarya</taxon>
        <taxon>Ascomycota</taxon>
        <taxon>Pezizomycotina</taxon>
        <taxon>Sordariomycetes</taxon>
        <taxon>Hypocreomycetidae</taxon>
        <taxon>Hypocreales</taxon>
        <taxon>Nectriaceae</taxon>
        <taxon>Fusarium</taxon>
        <taxon>Fusarium concolor species complex</taxon>
    </lineage>
</organism>
<dbReference type="PANTHER" id="PTHR42973:SF25">
    <property type="entry name" value="PHOSPHOMEVALONATE KINASE"/>
    <property type="match status" value="1"/>
</dbReference>
<dbReference type="Pfam" id="PF04275">
    <property type="entry name" value="P-mevalo_kinase"/>
    <property type="match status" value="1"/>
</dbReference>
<accession>A0A8H4KHS9</accession>
<dbReference type="UniPathway" id="UPA00057">
    <property type="reaction ID" value="UER00099"/>
</dbReference>
<dbReference type="OrthoDB" id="363185at2759"/>
<dbReference type="InterPro" id="IPR050416">
    <property type="entry name" value="FAD-linked_Oxidoreductase"/>
</dbReference>
<dbReference type="SUPFAM" id="SSF53271">
    <property type="entry name" value="PRTase-like"/>
    <property type="match status" value="1"/>
</dbReference>
<dbReference type="InterPro" id="IPR016166">
    <property type="entry name" value="FAD-bd_PCMH"/>
</dbReference>
<dbReference type="InterPro" id="IPR000836">
    <property type="entry name" value="PRTase_dom"/>
</dbReference>
<dbReference type="GO" id="GO:0071949">
    <property type="term" value="F:FAD binding"/>
    <property type="evidence" value="ECO:0007669"/>
    <property type="project" value="InterPro"/>
</dbReference>
<keyword evidence="4" id="KW-0560">Oxidoreductase</keyword>
<evidence type="ECO:0000256" key="3">
    <source>
        <dbReference type="ARBA" id="ARBA00022827"/>
    </source>
</evidence>
<evidence type="ECO:0000256" key="4">
    <source>
        <dbReference type="ARBA" id="ARBA00023002"/>
    </source>
</evidence>
<dbReference type="GO" id="GO:0005737">
    <property type="term" value="C:cytoplasm"/>
    <property type="evidence" value="ECO:0007669"/>
    <property type="project" value="InterPro"/>
</dbReference>
<name>A0A8H4KHS9_9HYPO</name>
<comment type="similarity">
    <text evidence="1">Belongs to the oxygen-dependent FAD-linked oxidoreductase family.</text>
</comment>
<protein>
    <submittedName>
        <fullName evidence="6">Phosphoribosyl transferase domain protein</fullName>
    </submittedName>
</protein>
<dbReference type="Gene3D" id="3.40.50.150">
    <property type="entry name" value="Vaccinia Virus protein VP39"/>
    <property type="match status" value="1"/>
</dbReference>
<dbReference type="GO" id="GO:0006695">
    <property type="term" value="P:cholesterol biosynthetic process"/>
    <property type="evidence" value="ECO:0007669"/>
    <property type="project" value="InterPro"/>
</dbReference>
<dbReference type="InterPro" id="IPR029057">
    <property type="entry name" value="PRTase-like"/>
</dbReference>
<keyword evidence="2" id="KW-0285">Flavoprotein</keyword>
<keyword evidence="6" id="KW-0808">Transferase</keyword>
<dbReference type="InterPro" id="IPR016169">
    <property type="entry name" value="FAD-bd_PCMH_sub2"/>
</dbReference>
<keyword evidence="7" id="KW-1185">Reference proteome</keyword>